<evidence type="ECO:0000313" key="4">
    <source>
        <dbReference type="WBParaSite" id="Gr19_v10_g17856.t1"/>
    </source>
</evidence>
<reference evidence="4" key="1">
    <citation type="submission" date="2022-11" db="UniProtKB">
        <authorList>
            <consortium name="WormBaseParasite"/>
        </authorList>
    </citation>
    <scope>IDENTIFICATION</scope>
</reference>
<feature type="region of interest" description="Disordered" evidence="2">
    <location>
        <begin position="1"/>
        <end position="28"/>
    </location>
</feature>
<keyword evidence="1" id="KW-0175">Coiled coil</keyword>
<feature type="coiled-coil region" evidence="1">
    <location>
        <begin position="54"/>
        <end position="81"/>
    </location>
</feature>
<feature type="region of interest" description="Disordered" evidence="2">
    <location>
        <begin position="162"/>
        <end position="248"/>
    </location>
</feature>
<feature type="compositionally biased region" description="Low complexity" evidence="2">
    <location>
        <begin position="205"/>
        <end position="214"/>
    </location>
</feature>
<protein>
    <submittedName>
        <fullName evidence="4">Uncharacterized protein</fullName>
    </submittedName>
</protein>
<feature type="compositionally biased region" description="Basic residues" evidence="2">
    <location>
        <begin position="176"/>
        <end position="192"/>
    </location>
</feature>
<keyword evidence="3" id="KW-1185">Reference proteome</keyword>
<name>A0A914HJ41_GLORO</name>
<organism evidence="3 4">
    <name type="scientific">Globodera rostochiensis</name>
    <name type="common">Golden nematode worm</name>
    <name type="synonym">Heterodera rostochiensis</name>
    <dbReference type="NCBI Taxonomy" id="31243"/>
    <lineage>
        <taxon>Eukaryota</taxon>
        <taxon>Metazoa</taxon>
        <taxon>Ecdysozoa</taxon>
        <taxon>Nematoda</taxon>
        <taxon>Chromadorea</taxon>
        <taxon>Rhabditida</taxon>
        <taxon>Tylenchina</taxon>
        <taxon>Tylenchomorpha</taxon>
        <taxon>Tylenchoidea</taxon>
        <taxon>Heteroderidae</taxon>
        <taxon>Heteroderinae</taxon>
        <taxon>Globodera</taxon>
    </lineage>
</organism>
<evidence type="ECO:0000256" key="1">
    <source>
        <dbReference type="SAM" id="Coils"/>
    </source>
</evidence>
<feature type="compositionally biased region" description="Polar residues" evidence="2">
    <location>
        <begin position="1"/>
        <end position="11"/>
    </location>
</feature>
<dbReference type="WBParaSite" id="Gr19_v10_g17856.t1">
    <property type="protein sequence ID" value="Gr19_v10_g17856.t1"/>
    <property type="gene ID" value="Gr19_v10_g17856"/>
</dbReference>
<accession>A0A914HJ41</accession>
<sequence length="248" mass="27632">MVNSTDPTNAGMTVDQEHSSGAGANLDPSAEEFRFLRARIAELESQQRQNARSATNMELELKQLKERLNRLEQKQIADFEQQKTDQKARSATIDQHDRCDFVSCYEQIALSAFNEEVRQYQFGRAPPNGTAGGGGTEMKLTPKKRSCFEQLALFAIFGSNGTAGGGGTEMKQAAIQRRRRRRRQRRDARKPLHSQSGGGGGGGQQQSQQQQSSSMGDGAMEFHQSSEEISKIKASLMDDFQQHQFQQQ</sequence>
<dbReference type="Proteomes" id="UP000887572">
    <property type="component" value="Unplaced"/>
</dbReference>
<evidence type="ECO:0000313" key="3">
    <source>
        <dbReference type="Proteomes" id="UP000887572"/>
    </source>
</evidence>
<proteinExistence type="predicted"/>
<dbReference type="AlphaFoldDB" id="A0A914HJ41"/>
<evidence type="ECO:0000256" key="2">
    <source>
        <dbReference type="SAM" id="MobiDB-lite"/>
    </source>
</evidence>